<evidence type="ECO:0000313" key="2">
    <source>
        <dbReference type="Proteomes" id="UP000006565"/>
    </source>
</evidence>
<protein>
    <submittedName>
        <fullName evidence="1">Uncharacterized protein</fullName>
    </submittedName>
</protein>
<dbReference type="EMBL" id="CP002117">
    <property type="protein sequence ID" value="ADN35395.1"/>
    <property type="molecule type" value="Genomic_DNA"/>
</dbReference>
<name>E1RI10_METP4</name>
<keyword evidence="2" id="KW-1185">Reference proteome</keyword>
<proteinExistence type="predicted"/>
<dbReference type="AlphaFoldDB" id="E1RI10"/>
<dbReference type="Proteomes" id="UP000006565">
    <property type="component" value="Chromosome"/>
</dbReference>
<gene>
    <name evidence="1" type="ordered locus">Mpet_0621</name>
</gene>
<reference evidence="1 2" key="1">
    <citation type="journal article" date="2010" name="Stand. Genomic Sci.">
        <title>Complete genome sequence of Methanoplanus petrolearius type strain (SEBR 4847).</title>
        <authorList>
            <person name="Brambilla E."/>
            <person name="Djao O.D."/>
            <person name="Daligault H."/>
            <person name="Lapidus A."/>
            <person name="Lucas S."/>
            <person name="Hammon N."/>
            <person name="Nolan M."/>
            <person name="Tice H."/>
            <person name="Cheng J.F."/>
            <person name="Han C."/>
            <person name="Tapia R."/>
            <person name="Goodwin L."/>
            <person name="Pitluck S."/>
            <person name="Liolios K."/>
            <person name="Ivanova N."/>
            <person name="Mavromatis K."/>
            <person name="Mikhailova N."/>
            <person name="Pati A."/>
            <person name="Chen A."/>
            <person name="Palaniappan K."/>
            <person name="Land M."/>
            <person name="Hauser L."/>
            <person name="Chang Y.J."/>
            <person name="Jeffries C.D."/>
            <person name="Rohde M."/>
            <person name="Spring S."/>
            <person name="Sikorski J."/>
            <person name="Goker M."/>
            <person name="Woyke T."/>
            <person name="Bristow J."/>
            <person name="Eisen J.A."/>
            <person name="Markowitz V."/>
            <person name="Hugenholtz P."/>
            <person name="Kyrpides N.C."/>
            <person name="Klenk H.P."/>
        </authorList>
    </citation>
    <scope>NUCLEOTIDE SEQUENCE [LARGE SCALE GENOMIC DNA]</scope>
    <source>
        <strain evidence="2">DSM 11571 / OCM 486 / SEBR 4847</strain>
    </source>
</reference>
<dbReference type="HOGENOM" id="CLU_3113106_0_0_2"/>
<evidence type="ECO:0000313" key="1">
    <source>
        <dbReference type="EMBL" id="ADN35395.1"/>
    </source>
</evidence>
<organism evidence="1 2">
    <name type="scientific">Methanolacinia petrolearia (strain DSM 11571 / OCM 486 / SEBR 4847)</name>
    <name type="common">Methanoplanus petrolearius</name>
    <dbReference type="NCBI Taxonomy" id="679926"/>
    <lineage>
        <taxon>Archaea</taxon>
        <taxon>Methanobacteriati</taxon>
        <taxon>Methanobacteriota</taxon>
        <taxon>Stenosarchaea group</taxon>
        <taxon>Methanomicrobia</taxon>
        <taxon>Methanomicrobiales</taxon>
        <taxon>Methanomicrobiaceae</taxon>
        <taxon>Methanolacinia</taxon>
    </lineage>
</organism>
<accession>E1RI10</accession>
<sequence>MIAGSISSTAVLKILKSGSKVVSLKDSNLIDMFYSYGMLSIILLKDQKIK</sequence>
<dbReference type="KEGG" id="mpi:Mpet_0621"/>